<keyword evidence="3" id="KW-1185">Reference proteome</keyword>
<dbReference type="Gene3D" id="2.60.120.200">
    <property type="match status" value="1"/>
</dbReference>
<reference evidence="2" key="1">
    <citation type="submission" date="2020-06" db="EMBL/GenBank/DDBJ databases">
        <title>Draft genome of Bugula neritina, a colonial animal packing powerful symbionts and potential medicines.</title>
        <authorList>
            <person name="Rayko M."/>
        </authorList>
    </citation>
    <scope>NUCLEOTIDE SEQUENCE [LARGE SCALE GENOMIC DNA]</scope>
    <source>
        <strain evidence="2">Kwan_BN1</strain>
    </source>
</reference>
<dbReference type="PROSITE" id="PS50060">
    <property type="entry name" value="MAM_2"/>
    <property type="match status" value="1"/>
</dbReference>
<dbReference type="InterPro" id="IPR000998">
    <property type="entry name" value="MAM_dom"/>
</dbReference>
<feature type="domain" description="MAM" evidence="1">
    <location>
        <begin position="1"/>
        <end position="44"/>
    </location>
</feature>
<name>A0A7J7KHY4_BUGNE</name>
<proteinExistence type="predicted"/>
<accession>A0A7J7KHY4</accession>
<dbReference type="Proteomes" id="UP000593567">
    <property type="component" value="Unassembled WGS sequence"/>
</dbReference>
<organism evidence="2 3">
    <name type="scientific">Bugula neritina</name>
    <name type="common">Brown bryozoan</name>
    <name type="synonym">Sertularia neritina</name>
    <dbReference type="NCBI Taxonomy" id="10212"/>
    <lineage>
        <taxon>Eukaryota</taxon>
        <taxon>Metazoa</taxon>
        <taxon>Spiralia</taxon>
        <taxon>Lophotrochozoa</taxon>
        <taxon>Bryozoa</taxon>
        <taxon>Gymnolaemata</taxon>
        <taxon>Cheilostomatida</taxon>
        <taxon>Flustrina</taxon>
        <taxon>Buguloidea</taxon>
        <taxon>Bugulidae</taxon>
        <taxon>Bugula</taxon>
    </lineage>
</organism>
<dbReference type="InterPro" id="IPR013320">
    <property type="entry name" value="ConA-like_dom_sf"/>
</dbReference>
<sequence length="190" mass="21031">MNVTVEFNATSSPYQIAFEGIVGGNLLSDIAIDDIMFTMGSCSLPVISTQPTSSEYSLLIGRTIETTTPITTPITTPSITEPGSVYYVRNETFDLTGYNPFKSLNVTNKDDIGKNLAEANFREIRYKDYGFVSVSCEKISDPGYVYFCTSILTIEYKESKRRRSASIPFQDENQSAALSHILNELLEGVV</sequence>
<comment type="caution">
    <text evidence="2">The sequence shown here is derived from an EMBL/GenBank/DDBJ whole genome shotgun (WGS) entry which is preliminary data.</text>
</comment>
<gene>
    <name evidence="2" type="ORF">EB796_004168</name>
</gene>
<evidence type="ECO:0000313" key="2">
    <source>
        <dbReference type="EMBL" id="KAF6037521.1"/>
    </source>
</evidence>
<dbReference type="SUPFAM" id="SSF49899">
    <property type="entry name" value="Concanavalin A-like lectins/glucanases"/>
    <property type="match status" value="1"/>
</dbReference>
<protein>
    <recommendedName>
        <fullName evidence="1">MAM domain-containing protein</fullName>
    </recommendedName>
</protein>
<evidence type="ECO:0000259" key="1">
    <source>
        <dbReference type="PROSITE" id="PS50060"/>
    </source>
</evidence>
<evidence type="ECO:0000313" key="3">
    <source>
        <dbReference type="Proteomes" id="UP000593567"/>
    </source>
</evidence>
<dbReference type="GO" id="GO:0016020">
    <property type="term" value="C:membrane"/>
    <property type="evidence" value="ECO:0007669"/>
    <property type="project" value="InterPro"/>
</dbReference>
<dbReference type="EMBL" id="VXIV02000556">
    <property type="protein sequence ID" value="KAF6037521.1"/>
    <property type="molecule type" value="Genomic_DNA"/>
</dbReference>
<dbReference type="AlphaFoldDB" id="A0A7J7KHY4"/>